<dbReference type="SMART" id="SM00430">
    <property type="entry name" value="HOLI"/>
    <property type="match status" value="1"/>
</dbReference>
<keyword evidence="2" id="KW-0479">Metal-binding</keyword>
<dbReference type="PRINTS" id="PR00047">
    <property type="entry name" value="STROIDFINGER"/>
</dbReference>
<evidence type="ECO:0000259" key="11">
    <source>
        <dbReference type="PROSITE" id="PS51030"/>
    </source>
</evidence>
<feature type="non-terminal residue" evidence="13">
    <location>
        <position position="1"/>
    </location>
</feature>
<evidence type="ECO:0000256" key="1">
    <source>
        <dbReference type="ARBA" id="ARBA00005993"/>
    </source>
</evidence>
<organism evidence="13 14">
    <name type="scientific">Mesorhabditis spiculigera</name>
    <dbReference type="NCBI Taxonomy" id="96644"/>
    <lineage>
        <taxon>Eukaryota</taxon>
        <taxon>Metazoa</taxon>
        <taxon>Ecdysozoa</taxon>
        <taxon>Nematoda</taxon>
        <taxon>Chromadorea</taxon>
        <taxon>Rhabditida</taxon>
        <taxon>Rhabditina</taxon>
        <taxon>Rhabditomorpha</taxon>
        <taxon>Rhabditoidea</taxon>
        <taxon>Rhabditidae</taxon>
        <taxon>Mesorhabditinae</taxon>
        <taxon>Mesorhabditis</taxon>
    </lineage>
</organism>
<keyword evidence="4" id="KW-0862">Zinc</keyword>
<dbReference type="InterPro" id="IPR000536">
    <property type="entry name" value="Nucl_hrmn_rcpt_lig-bd"/>
</dbReference>
<comment type="caution">
    <text evidence="13">The sequence shown here is derived from an EMBL/GenBank/DDBJ whole genome shotgun (WGS) entry which is preliminary data.</text>
</comment>
<dbReference type="GO" id="GO:0043565">
    <property type="term" value="F:sequence-specific DNA binding"/>
    <property type="evidence" value="ECO:0007669"/>
    <property type="project" value="InterPro"/>
</dbReference>
<dbReference type="PANTHER" id="PTHR45680">
    <property type="entry name" value="NUCLEAR HORMONE RECEPTOR FAMILY"/>
    <property type="match status" value="1"/>
</dbReference>
<keyword evidence="8" id="KW-0675">Receptor</keyword>
<dbReference type="InterPro" id="IPR035500">
    <property type="entry name" value="NHR-like_dom_sf"/>
</dbReference>
<keyword evidence="9" id="KW-0539">Nucleus</keyword>
<evidence type="ECO:0000256" key="6">
    <source>
        <dbReference type="ARBA" id="ARBA00023125"/>
    </source>
</evidence>
<dbReference type="PANTHER" id="PTHR45680:SF23">
    <property type="entry name" value="NUCLEAR HORMONE RECEPTOR FAMILY"/>
    <property type="match status" value="1"/>
</dbReference>
<dbReference type="GO" id="GO:0008270">
    <property type="term" value="F:zinc ion binding"/>
    <property type="evidence" value="ECO:0007669"/>
    <property type="project" value="UniProtKB-KW"/>
</dbReference>
<name>A0AA36GAQ9_9BILA</name>
<feature type="domain" description="NR LBD" evidence="12">
    <location>
        <begin position="156"/>
        <end position="429"/>
    </location>
</feature>
<proteinExistence type="inferred from homology"/>
<accession>A0AA36GAQ9</accession>
<feature type="compositionally biased region" description="Low complexity" evidence="10">
    <location>
        <begin position="120"/>
        <end position="132"/>
    </location>
</feature>
<dbReference type="Proteomes" id="UP001177023">
    <property type="component" value="Unassembled WGS sequence"/>
</dbReference>
<evidence type="ECO:0000256" key="10">
    <source>
        <dbReference type="SAM" id="MobiDB-lite"/>
    </source>
</evidence>
<protein>
    <submittedName>
        <fullName evidence="13">Uncharacterized protein</fullName>
    </submittedName>
</protein>
<evidence type="ECO:0000256" key="9">
    <source>
        <dbReference type="ARBA" id="ARBA00023242"/>
    </source>
</evidence>
<evidence type="ECO:0000313" key="13">
    <source>
        <dbReference type="EMBL" id="CAJ0584209.1"/>
    </source>
</evidence>
<reference evidence="13" key="1">
    <citation type="submission" date="2023-06" db="EMBL/GenBank/DDBJ databases">
        <authorList>
            <person name="Delattre M."/>
        </authorList>
    </citation>
    <scope>NUCLEOTIDE SEQUENCE</scope>
    <source>
        <strain evidence="13">AF72</strain>
    </source>
</reference>
<keyword evidence="5" id="KW-0805">Transcription regulation</keyword>
<feature type="region of interest" description="Disordered" evidence="10">
    <location>
        <begin position="82"/>
        <end position="137"/>
    </location>
</feature>
<evidence type="ECO:0000259" key="12">
    <source>
        <dbReference type="PROSITE" id="PS51843"/>
    </source>
</evidence>
<keyword evidence="3" id="KW-0863">Zinc-finger</keyword>
<dbReference type="InterPro" id="IPR013088">
    <property type="entry name" value="Znf_NHR/GATA"/>
</dbReference>
<dbReference type="EMBL" id="CATQJA010002688">
    <property type="protein sequence ID" value="CAJ0584209.1"/>
    <property type="molecule type" value="Genomic_DNA"/>
</dbReference>
<evidence type="ECO:0000256" key="7">
    <source>
        <dbReference type="ARBA" id="ARBA00023163"/>
    </source>
</evidence>
<evidence type="ECO:0000313" key="14">
    <source>
        <dbReference type="Proteomes" id="UP001177023"/>
    </source>
</evidence>
<evidence type="ECO:0000256" key="4">
    <source>
        <dbReference type="ARBA" id="ARBA00022833"/>
    </source>
</evidence>
<keyword evidence="7" id="KW-0804">Transcription</keyword>
<dbReference type="Gene3D" id="3.30.50.10">
    <property type="entry name" value="Erythroid Transcription Factor GATA-1, subunit A"/>
    <property type="match status" value="1"/>
</dbReference>
<keyword evidence="6" id="KW-0238">DNA-binding</keyword>
<dbReference type="Pfam" id="PF00104">
    <property type="entry name" value="Hormone_recep"/>
    <property type="match status" value="1"/>
</dbReference>
<keyword evidence="14" id="KW-1185">Reference proteome</keyword>
<comment type="similarity">
    <text evidence="1">Belongs to the nuclear hormone receptor family.</text>
</comment>
<dbReference type="PROSITE" id="PS51843">
    <property type="entry name" value="NR_LBD"/>
    <property type="match status" value="1"/>
</dbReference>
<sequence length="429" mass="49614">MQDVSPSYTCQVCLLPAPGYHFSVISCRACAAFFRRAAVLQITYVCQSKKACDVTKKNRFSCRSCRYQKCWDLGMRPSMIKQMKNGDEDEEESAPRLKKKRKNTKDALPDLAGIPGPSGENSESATTAPAAESELKAESIDGHQEPAAVVQKMSDEQQQLKDRVDQMFLSMVPLPRRTIAVRLSLMQRALLAFDEHIKKWPMCTPENVKPGEPFTIAEIMGNAWEELENVAVFCMSMEEFAKLEREQKWVLFKRFWKLFTMLERFRTTMHCFDDPPDTRMLLYDGTYYDFEDQRIWTRRSSNLKKIIDFAAPMIEQQLYEIIGLLRRTAPTDFELIFCALHILWNTSDSTNLTKATLKSAEAARKTLSTEIHEYYTTELNRPNYAARLMKVMKIVAVFDEAARTHAEARIAFRTFEFLPKEYLTTDFYE</sequence>
<evidence type="ECO:0000256" key="8">
    <source>
        <dbReference type="ARBA" id="ARBA00023170"/>
    </source>
</evidence>
<dbReference type="Pfam" id="PF00105">
    <property type="entry name" value="zf-C4"/>
    <property type="match status" value="1"/>
</dbReference>
<evidence type="ECO:0000256" key="5">
    <source>
        <dbReference type="ARBA" id="ARBA00023015"/>
    </source>
</evidence>
<dbReference type="InterPro" id="IPR051152">
    <property type="entry name" value="C.elegans_Orphan_NR"/>
</dbReference>
<dbReference type="SUPFAM" id="SSF57716">
    <property type="entry name" value="Glucocorticoid receptor-like (DNA-binding domain)"/>
    <property type="match status" value="1"/>
</dbReference>
<evidence type="ECO:0000256" key="2">
    <source>
        <dbReference type="ARBA" id="ARBA00022723"/>
    </source>
</evidence>
<dbReference type="Gene3D" id="1.10.565.10">
    <property type="entry name" value="Retinoid X Receptor"/>
    <property type="match status" value="1"/>
</dbReference>
<dbReference type="SUPFAM" id="SSF48508">
    <property type="entry name" value="Nuclear receptor ligand-binding domain"/>
    <property type="match status" value="1"/>
</dbReference>
<dbReference type="PROSITE" id="PS51030">
    <property type="entry name" value="NUCLEAR_REC_DBD_2"/>
    <property type="match status" value="1"/>
</dbReference>
<dbReference type="AlphaFoldDB" id="A0AA36GAQ9"/>
<evidence type="ECO:0000256" key="3">
    <source>
        <dbReference type="ARBA" id="ARBA00022771"/>
    </source>
</evidence>
<gene>
    <name evidence="13" type="ORF">MSPICULIGERA_LOCUS22270</name>
</gene>
<feature type="domain" description="Nuclear receptor" evidence="11">
    <location>
        <begin position="7"/>
        <end position="82"/>
    </location>
</feature>
<dbReference type="SMART" id="SM00399">
    <property type="entry name" value="ZnF_C4"/>
    <property type="match status" value="1"/>
</dbReference>
<dbReference type="InterPro" id="IPR001628">
    <property type="entry name" value="Znf_hrmn_rcpt"/>
</dbReference>
<dbReference type="GO" id="GO:0003700">
    <property type="term" value="F:DNA-binding transcription factor activity"/>
    <property type="evidence" value="ECO:0007669"/>
    <property type="project" value="InterPro"/>
</dbReference>